<reference evidence="1 2" key="1">
    <citation type="submission" date="2023-07" db="EMBL/GenBank/DDBJ databases">
        <title>Sorghum-associated microbial communities from plants grown in Nebraska, USA.</title>
        <authorList>
            <person name="Schachtman D."/>
        </authorList>
    </citation>
    <scope>NUCLEOTIDE SEQUENCE [LARGE SCALE GENOMIC DNA]</scope>
    <source>
        <strain evidence="1 2">DS1016</strain>
    </source>
</reference>
<dbReference type="EMBL" id="JAUSTF010000002">
    <property type="protein sequence ID" value="MDQ0179518.1"/>
    <property type="molecule type" value="Genomic_DNA"/>
</dbReference>
<protein>
    <submittedName>
        <fullName evidence="1">Uncharacterized protein</fullName>
    </submittedName>
</protein>
<feature type="non-terminal residue" evidence="1">
    <location>
        <position position="79"/>
    </location>
</feature>
<proteinExistence type="predicted"/>
<sequence>MGASLRGTRLTLDERMANLELQNFILTIRNFYARFSAHHSASAQTFNEERLDVAAGEETSHILSGLTSQLPDRDPEETA</sequence>
<dbReference type="Proteomes" id="UP001230951">
    <property type="component" value="Unassembled WGS sequence"/>
</dbReference>
<keyword evidence="2" id="KW-1185">Reference proteome</keyword>
<comment type="caution">
    <text evidence="1">The sequence shown here is derived from an EMBL/GenBank/DDBJ whole genome shotgun (WGS) entry which is preliminary data.</text>
</comment>
<organism evidence="1 2">
    <name type="scientific">Arthrobacter bambusae</name>
    <dbReference type="NCBI Taxonomy" id="1338426"/>
    <lineage>
        <taxon>Bacteria</taxon>
        <taxon>Bacillati</taxon>
        <taxon>Actinomycetota</taxon>
        <taxon>Actinomycetes</taxon>
        <taxon>Micrococcales</taxon>
        <taxon>Micrococcaceae</taxon>
        <taxon>Arthrobacter</taxon>
    </lineage>
</organism>
<evidence type="ECO:0000313" key="2">
    <source>
        <dbReference type="Proteomes" id="UP001230951"/>
    </source>
</evidence>
<evidence type="ECO:0000313" key="1">
    <source>
        <dbReference type="EMBL" id="MDQ0179518.1"/>
    </source>
</evidence>
<gene>
    <name evidence="1" type="ORF">J2S93_000934</name>
</gene>
<name>A0ABT9X1W2_9MICC</name>
<accession>A0ABT9X1W2</accession>